<proteinExistence type="predicted"/>
<evidence type="ECO:0000313" key="2">
    <source>
        <dbReference type="Proteomes" id="UP000424490"/>
    </source>
</evidence>
<name>A0A857AA86_9ACTO</name>
<protein>
    <submittedName>
        <fullName evidence="1">Phosphoenolpyruvate carboxylase</fullName>
    </submittedName>
</protein>
<keyword evidence="1" id="KW-0670">Pyruvate</keyword>
<dbReference type="Proteomes" id="UP000424490">
    <property type="component" value="Chromosome"/>
</dbReference>
<dbReference type="AlphaFoldDB" id="A0A857AA86"/>
<dbReference type="EMBL" id="CP046315">
    <property type="protein sequence ID" value="QGS11814.1"/>
    <property type="molecule type" value="Genomic_DNA"/>
</dbReference>
<gene>
    <name evidence="1" type="ORF">FOC40_01345</name>
</gene>
<reference evidence="1 2" key="1">
    <citation type="submission" date="2019-11" db="EMBL/GenBank/DDBJ databases">
        <title>FDA dAtabase for Regulatory Grade micrObial Sequences (FDA-ARGOS): Supporting development and validation of Infectious Disease Dx tests.</title>
        <authorList>
            <person name="Stonesifer R."/>
            <person name="Tallon L."/>
            <person name="Sadzewicz L."/>
            <person name="Vavikolanu K."/>
            <person name="Mehta A."/>
            <person name="Aluvathingal J."/>
            <person name="Nadendla S."/>
            <person name="Myers T."/>
            <person name="Yan Y."/>
            <person name="Sichtig H."/>
        </authorList>
    </citation>
    <scope>NUCLEOTIDE SEQUENCE [LARGE SCALE GENOMIC DNA]</scope>
    <source>
        <strain evidence="1 2">FDAARGOS_732</strain>
    </source>
</reference>
<accession>A0A857AA86</accession>
<evidence type="ECO:0000313" key="1">
    <source>
        <dbReference type="EMBL" id="QGS11814.1"/>
    </source>
</evidence>
<sequence>MSILQLIVALSRACEEFRSMVETSRLNVVQVPIESIPYCVEKDKDYIFVDATIRKRYQVPFMGRADSVQMLLDHGAVTEVEVALKKSEAKQIKADDYEEVAAQLVDSFLAKTREHGSEPVCFVFSQAGITAVLVTQLLRSKGLRAFYIGATNGYESEVREAIREIRILRESGLI</sequence>
<organism evidence="1 2">
    <name type="scientific">Schaalia odontolytica</name>
    <dbReference type="NCBI Taxonomy" id="1660"/>
    <lineage>
        <taxon>Bacteria</taxon>
        <taxon>Bacillati</taxon>
        <taxon>Actinomycetota</taxon>
        <taxon>Actinomycetes</taxon>
        <taxon>Actinomycetales</taxon>
        <taxon>Actinomycetaceae</taxon>
        <taxon>Schaalia</taxon>
    </lineage>
</organism>